<evidence type="ECO:0000313" key="1">
    <source>
        <dbReference type="EMBL" id="KAK9169374.1"/>
    </source>
</evidence>
<name>A0AAP0Q7U4_9MAGN</name>
<protein>
    <submittedName>
        <fullName evidence="1">Uncharacterized protein</fullName>
    </submittedName>
</protein>
<comment type="caution">
    <text evidence="1">The sequence shown here is derived from an EMBL/GenBank/DDBJ whole genome shotgun (WGS) entry which is preliminary data.</text>
</comment>
<sequence length="57" mass="6481">MSFPMSNISSTYSTRKITTLPLTFLYTQGSSSFLIKPKSLIASSKRRFQLREACFNP</sequence>
<dbReference type="Proteomes" id="UP001420932">
    <property type="component" value="Unassembled WGS sequence"/>
</dbReference>
<dbReference type="EMBL" id="JBBNAF010000001">
    <property type="protein sequence ID" value="KAK9169374.1"/>
    <property type="molecule type" value="Genomic_DNA"/>
</dbReference>
<keyword evidence="2" id="KW-1185">Reference proteome</keyword>
<evidence type="ECO:0000313" key="2">
    <source>
        <dbReference type="Proteomes" id="UP001420932"/>
    </source>
</evidence>
<accession>A0AAP0Q7U4</accession>
<proteinExistence type="predicted"/>
<gene>
    <name evidence="1" type="ORF">Syun_001514</name>
</gene>
<organism evidence="1 2">
    <name type="scientific">Stephania yunnanensis</name>
    <dbReference type="NCBI Taxonomy" id="152371"/>
    <lineage>
        <taxon>Eukaryota</taxon>
        <taxon>Viridiplantae</taxon>
        <taxon>Streptophyta</taxon>
        <taxon>Embryophyta</taxon>
        <taxon>Tracheophyta</taxon>
        <taxon>Spermatophyta</taxon>
        <taxon>Magnoliopsida</taxon>
        <taxon>Ranunculales</taxon>
        <taxon>Menispermaceae</taxon>
        <taxon>Menispermoideae</taxon>
        <taxon>Cissampelideae</taxon>
        <taxon>Stephania</taxon>
    </lineage>
</organism>
<reference evidence="1 2" key="1">
    <citation type="submission" date="2024-01" db="EMBL/GenBank/DDBJ databases">
        <title>Genome assemblies of Stephania.</title>
        <authorList>
            <person name="Yang L."/>
        </authorList>
    </citation>
    <scope>NUCLEOTIDE SEQUENCE [LARGE SCALE GENOMIC DNA]</scope>
    <source>
        <strain evidence="1">YNDBR</strain>
        <tissue evidence="1">Leaf</tissue>
    </source>
</reference>
<dbReference type="AlphaFoldDB" id="A0AAP0Q7U4"/>